<gene>
    <name evidence="1" type="ORF">B7Y86_06340</name>
</gene>
<accession>A0A258HK15</accession>
<organism evidence="1 2">
    <name type="scientific">Brevundimonas subvibrioides</name>
    <dbReference type="NCBI Taxonomy" id="74313"/>
    <lineage>
        <taxon>Bacteria</taxon>
        <taxon>Pseudomonadati</taxon>
        <taxon>Pseudomonadota</taxon>
        <taxon>Alphaproteobacteria</taxon>
        <taxon>Caulobacterales</taxon>
        <taxon>Caulobacteraceae</taxon>
        <taxon>Brevundimonas</taxon>
    </lineage>
</organism>
<dbReference type="Proteomes" id="UP000216147">
    <property type="component" value="Unassembled WGS sequence"/>
</dbReference>
<dbReference type="AlphaFoldDB" id="A0A258HK15"/>
<evidence type="ECO:0000313" key="1">
    <source>
        <dbReference type="EMBL" id="OYX57321.1"/>
    </source>
</evidence>
<comment type="caution">
    <text evidence="1">The sequence shown here is derived from an EMBL/GenBank/DDBJ whole genome shotgun (WGS) entry which is preliminary data.</text>
</comment>
<proteinExistence type="predicted"/>
<protein>
    <submittedName>
        <fullName evidence="1">Uncharacterized protein</fullName>
    </submittedName>
</protein>
<name>A0A258HK15_9CAUL</name>
<dbReference type="EMBL" id="NCEQ01000006">
    <property type="protein sequence ID" value="OYX57321.1"/>
    <property type="molecule type" value="Genomic_DNA"/>
</dbReference>
<dbReference type="InterPro" id="IPR054268">
    <property type="entry name" value="DUF6999"/>
</dbReference>
<reference evidence="1 2" key="1">
    <citation type="submission" date="2017-03" db="EMBL/GenBank/DDBJ databases">
        <title>Lifting the veil on microbial sulfur biogeochemistry in mining wastewaters.</title>
        <authorList>
            <person name="Kantor R.S."/>
            <person name="Colenbrander Nelson T."/>
            <person name="Marshall S."/>
            <person name="Bennett D."/>
            <person name="Apte S."/>
            <person name="Camacho D."/>
            <person name="Thomas B.C."/>
            <person name="Warren L.A."/>
            <person name="Banfield J.F."/>
        </authorList>
    </citation>
    <scope>NUCLEOTIDE SEQUENCE [LARGE SCALE GENOMIC DNA]</scope>
    <source>
        <strain evidence="1">32-68-21</strain>
    </source>
</reference>
<sequence>MSLSDGGDTAGWKTDPFDARRYDANDPDPWLALYLDHSLPIDPQAKRALLLGARSWSRRWLFPVSRPLVFLFFGLVKVLRAISPRYPNLNGLLHKSIHWGLRTFGSPECNTLILRHFHVGTELLAFMKANAGVDPALVKTVPLKPLTLKDLEDNVFLQHDLNIFNFIIELNMALRAAGKEITPPERVDFSMLSDIEPDFETFPTGPLNRIDIQTAVEFYTPLYALMLPRADFMRASHSLQLDEIVGIYIGRILGTDYHMHFVKNGHPLVTLSTLQAGFRLMMHGLDCEAMHGWLRVLKARQAAGLPLDPRDPTGGPELG</sequence>
<evidence type="ECO:0000313" key="2">
    <source>
        <dbReference type="Proteomes" id="UP000216147"/>
    </source>
</evidence>
<dbReference type="Pfam" id="PF22523">
    <property type="entry name" value="DUF6999"/>
    <property type="match status" value="1"/>
</dbReference>